<reference evidence="3 4" key="1">
    <citation type="journal article" date="2016" name="Sci. Rep.">
        <title>Draft genome sequencing and secretome analysis of fungal phytopathogen Ascochyta rabiei provides insight into the necrotrophic effector repertoire.</title>
        <authorList>
            <person name="Verma S."/>
            <person name="Gazara R.K."/>
            <person name="Nizam S."/>
            <person name="Parween S."/>
            <person name="Chattopadhyay D."/>
            <person name="Verma P.K."/>
        </authorList>
    </citation>
    <scope>NUCLEOTIDE SEQUENCE [LARGE SCALE GENOMIC DNA]</scope>
    <source>
        <strain evidence="3 4">ArDII</strain>
    </source>
</reference>
<accession>A0A163FTF6</accession>
<keyword evidence="2" id="KW-0812">Transmembrane</keyword>
<evidence type="ECO:0000256" key="1">
    <source>
        <dbReference type="SAM" id="MobiDB-lite"/>
    </source>
</evidence>
<evidence type="ECO:0000313" key="3">
    <source>
        <dbReference type="EMBL" id="KZM24530.1"/>
    </source>
</evidence>
<dbReference type="STRING" id="5454.A0A163FTF6"/>
<keyword evidence="2" id="KW-0472">Membrane</keyword>
<dbReference type="Proteomes" id="UP000076837">
    <property type="component" value="Unassembled WGS sequence"/>
</dbReference>
<feature type="region of interest" description="Disordered" evidence="1">
    <location>
        <begin position="1049"/>
        <end position="1085"/>
    </location>
</feature>
<comment type="caution">
    <text evidence="3">The sequence shown here is derived from an EMBL/GenBank/DDBJ whole genome shotgun (WGS) entry which is preliminary data.</text>
</comment>
<gene>
    <name evidence="3" type="ORF">ST47_g4232</name>
</gene>
<evidence type="ECO:0000313" key="4">
    <source>
        <dbReference type="Proteomes" id="UP000076837"/>
    </source>
</evidence>
<evidence type="ECO:0000256" key="2">
    <source>
        <dbReference type="SAM" id="Phobius"/>
    </source>
</evidence>
<keyword evidence="4" id="KW-1185">Reference proteome</keyword>
<feature type="compositionally biased region" description="Acidic residues" evidence="1">
    <location>
        <begin position="1059"/>
        <end position="1068"/>
    </location>
</feature>
<sequence length="1085" mass="122722">MMNIIALQGLKYELWRKAESAKIPIGKLLPFEPLSNAIQVANTIKRIMLGHWYKINLASSQEHAYAAPPNLHGGGYNPNGSAFVHFNSQVTYPQSHGGGFVPGSTPYSKVPVLAQSPPAHDGGFNTASNSPFVIQPVFAQPQPFTGSAPAYKPQLHFSVQRNLNNLIMVRNIAEASVEEVSSHEKPYSPYFPMELKGYRHWFDPYTSWKWESPTAYRKPGLGYQKLAKHRHLDVFEREWVGDYDDRYISSWDGKVSKLVVQAVDDIYDNHVTSTYRRTFIRNIAPLYLRLANWPFNHVDPNKNDGKPTSEDMPMLCLKWFITSLAITFVISTPSPATLPPRNGGCYDPVPYRYYGYPKVARNTMELDSPRGHSTANPVAERILRPRYLCFLREQGEPALIMNVEEWITQYKAERNLSYVFIAYTAEQFQSSDDFMTLHQMADAAARNAGVMAYWVGCSCMPEPDQLQEDVYRICDVIRGAQSLAIVVGRPPDDRRGISTADLMLQQWGRRIWTFPEVLLAPAGKDIKVYVRGSDLAQPLHVPKNQFAAKVWKEDAHIARQLIDHYEGNLILSQLELVTLALECLHKRDTHQYLRGDHSYALMGLVRIRPKIDPTDTAFQAFARLSLANGSEQLLERLVCVLPKTPNQPWHSMNDAYGAKLWDILPQDVGIAGVGTDDSIILDGCRAANVRWKSFTPVANTRRPSWKRAIAETMLRLGSFVLLIGIILAALPTGFGAPGLSVVQLIGVVIIIYSIILMLLSPWLLRMLYLGKFWDQQCWLFGFEGYMPLETIETQIFGGKLNRLRWTPFASPLSRHHRNEHNECVADDPTTDPEVKALVEKCKHAGPGEQRLFTLVDTGNMTATLFLAARPPTCFLMAGSEGGMKRIIGCSYDWTTATMYRETVLRMETRFEDMMLRVGRVKIGFKREQHPVAPLSHASVGGEKVNVNVQWIMICLLIHFQSFLPPLPPLSNDGSFRSNLLRDFLANGLSRLDTCNICFNGFDTTHVPTRFTGKNSCPHIFGEISLTEWLLSDNESANKRLTCRHTRFIPDNREETHDSDQEEDSDEETEVKMFEDSIEIPQSFSS</sequence>
<feature type="transmembrane region" description="Helical" evidence="2">
    <location>
        <begin position="712"/>
        <end position="734"/>
    </location>
</feature>
<name>A0A163FTF6_DIDRA</name>
<organism evidence="3 4">
    <name type="scientific">Didymella rabiei</name>
    <name type="common">Chickpea ascochyta blight fungus</name>
    <name type="synonym">Mycosphaerella rabiei</name>
    <dbReference type="NCBI Taxonomy" id="5454"/>
    <lineage>
        <taxon>Eukaryota</taxon>
        <taxon>Fungi</taxon>
        <taxon>Dikarya</taxon>
        <taxon>Ascomycota</taxon>
        <taxon>Pezizomycotina</taxon>
        <taxon>Dothideomycetes</taxon>
        <taxon>Pleosporomycetidae</taxon>
        <taxon>Pleosporales</taxon>
        <taxon>Pleosporineae</taxon>
        <taxon>Didymellaceae</taxon>
        <taxon>Ascochyta</taxon>
    </lineage>
</organism>
<dbReference type="AlphaFoldDB" id="A0A163FTF6"/>
<feature type="compositionally biased region" description="Basic and acidic residues" evidence="1">
    <location>
        <begin position="1049"/>
        <end position="1058"/>
    </location>
</feature>
<dbReference type="EMBL" id="JYNV01000155">
    <property type="protein sequence ID" value="KZM24530.1"/>
    <property type="molecule type" value="Genomic_DNA"/>
</dbReference>
<proteinExistence type="predicted"/>
<keyword evidence="2" id="KW-1133">Transmembrane helix</keyword>
<protein>
    <submittedName>
        <fullName evidence="3">Uncharacterized protein</fullName>
    </submittedName>
</protein>
<feature type="transmembrane region" description="Helical" evidence="2">
    <location>
        <begin position="740"/>
        <end position="764"/>
    </location>
</feature>